<evidence type="ECO:0000313" key="3">
    <source>
        <dbReference type="Proteomes" id="UP001164244"/>
    </source>
</evidence>
<dbReference type="Proteomes" id="UP001164244">
    <property type="component" value="Chromosome"/>
</dbReference>
<evidence type="ECO:0000256" key="1">
    <source>
        <dbReference type="SAM" id="Phobius"/>
    </source>
</evidence>
<feature type="transmembrane region" description="Helical" evidence="1">
    <location>
        <begin position="169"/>
        <end position="188"/>
    </location>
</feature>
<sequence length="189" mass="21201">MNGLFGPYIEKWMHFVTIKNMLLLAIGSVIITDLGLHLLRVIFPKSSFYESTLWQVIGPLDFTISDIISFLVGSIIMVLLLSGVLYVTFKVFKGTGTFKQLVADMLLTLCINSWIHLALALIIIPTTVLLNVSAQSNSYGLNYLEWINVIIMALLMAKQFNLSPWLTGIVYYFISFVITIIQLAFSGII</sequence>
<reference evidence="2" key="1">
    <citation type="submission" date="2022-11" db="EMBL/GenBank/DDBJ databases">
        <title>Complete genome sequence of Veillonella rogosae KCOM 3468 isolated from human Subgingival dental plaque of Chronic peridontitis Lesion.</title>
        <authorList>
            <person name="Park S.-N."/>
            <person name="Lim Y.K."/>
            <person name="Kook J.-K."/>
        </authorList>
    </citation>
    <scope>NUCLEOTIDE SEQUENCE</scope>
    <source>
        <strain evidence="2">KCOM 3468</strain>
    </source>
</reference>
<feature type="transmembrane region" description="Helical" evidence="1">
    <location>
        <begin position="21"/>
        <end position="43"/>
    </location>
</feature>
<dbReference type="AlphaFoldDB" id="A0AA47AI32"/>
<keyword evidence="1" id="KW-0472">Membrane</keyword>
<feature type="transmembrane region" description="Helical" evidence="1">
    <location>
        <begin position="101"/>
        <end position="124"/>
    </location>
</feature>
<protein>
    <recommendedName>
        <fullName evidence="4">Yip1 domain</fullName>
    </recommendedName>
</protein>
<keyword evidence="1" id="KW-1133">Transmembrane helix</keyword>
<evidence type="ECO:0000313" key="2">
    <source>
        <dbReference type="EMBL" id="UZG51271.1"/>
    </source>
</evidence>
<dbReference type="KEGG" id="vrg:OKW85_01295"/>
<keyword evidence="1" id="KW-0812">Transmembrane</keyword>
<name>A0AA47AI32_9FIRM</name>
<evidence type="ECO:0008006" key="4">
    <source>
        <dbReference type="Google" id="ProtNLM"/>
    </source>
</evidence>
<proteinExistence type="predicted"/>
<accession>A0AA47AI32</accession>
<dbReference type="EMBL" id="CP110418">
    <property type="protein sequence ID" value="UZG51271.1"/>
    <property type="molecule type" value="Genomic_DNA"/>
</dbReference>
<organism evidence="2 3">
    <name type="scientific">Veillonella rogosae</name>
    <dbReference type="NCBI Taxonomy" id="423477"/>
    <lineage>
        <taxon>Bacteria</taxon>
        <taxon>Bacillati</taxon>
        <taxon>Bacillota</taxon>
        <taxon>Negativicutes</taxon>
        <taxon>Veillonellales</taxon>
        <taxon>Veillonellaceae</taxon>
        <taxon>Veillonella</taxon>
    </lineage>
</organism>
<feature type="transmembrane region" description="Helical" evidence="1">
    <location>
        <begin position="67"/>
        <end position="89"/>
    </location>
</feature>
<dbReference type="RefSeq" id="WP_009351839.1">
    <property type="nucleotide sequence ID" value="NZ_CP110418.1"/>
</dbReference>
<gene>
    <name evidence="2" type="ORF">OKW85_01295</name>
</gene>